<keyword evidence="1" id="KW-0808">Transferase</keyword>
<evidence type="ECO:0000313" key="2">
    <source>
        <dbReference type="Proteomes" id="UP000762676"/>
    </source>
</evidence>
<accession>A0AAV4HG24</accession>
<sequence>MVPLTISFLVRFVYDLIPSNANLVRWGKKDDPTCFLCRGRKTTEHVLSSCKVALSQGQYTWGHNKVLQELASVISTAKGEFNPPSPSFNIFTTEGGAKTWCGRPNTASTLRKKECWTAAMVSADLPEPH</sequence>
<gene>
    <name evidence="1" type="ORF">ElyMa_002729800</name>
</gene>
<organism evidence="1 2">
    <name type="scientific">Elysia marginata</name>
    <dbReference type="NCBI Taxonomy" id="1093978"/>
    <lineage>
        <taxon>Eukaryota</taxon>
        <taxon>Metazoa</taxon>
        <taxon>Spiralia</taxon>
        <taxon>Lophotrochozoa</taxon>
        <taxon>Mollusca</taxon>
        <taxon>Gastropoda</taxon>
        <taxon>Heterobranchia</taxon>
        <taxon>Euthyneura</taxon>
        <taxon>Panpulmonata</taxon>
        <taxon>Sacoglossa</taxon>
        <taxon>Placobranchoidea</taxon>
        <taxon>Plakobranchidae</taxon>
        <taxon>Elysia</taxon>
    </lineage>
</organism>
<dbReference type="EMBL" id="BMAT01005602">
    <property type="protein sequence ID" value="GFR96806.1"/>
    <property type="molecule type" value="Genomic_DNA"/>
</dbReference>
<evidence type="ECO:0000313" key="1">
    <source>
        <dbReference type="EMBL" id="GFR96806.1"/>
    </source>
</evidence>
<reference evidence="1 2" key="1">
    <citation type="journal article" date="2021" name="Elife">
        <title>Chloroplast acquisition without the gene transfer in kleptoplastic sea slugs, Plakobranchus ocellatus.</title>
        <authorList>
            <person name="Maeda T."/>
            <person name="Takahashi S."/>
            <person name="Yoshida T."/>
            <person name="Shimamura S."/>
            <person name="Takaki Y."/>
            <person name="Nagai Y."/>
            <person name="Toyoda A."/>
            <person name="Suzuki Y."/>
            <person name="Arimoto A."/>
            <person name="Ishii H."/>
            <person name="Satoh N."/>
            <person name="Nishiyama T."/>
            <person name="Hasebe M."/>
            <person name="Maruyama T."/>
            <person name="Minagawa J."/>
            <person name="Obokata J."/>
            <person name="Shigenobu S."/>
        </authorList>
    </citation>
    <scope>NUCLEOTIDE SEQUENCE [LARGE SCALE GENOMIC DNA]</scope>
</reference>
<dbReference type="GO" id="GO:0003964">
    <property type="term" value="F:RNA-directed DNA polymerase activity"/>
    <property type="evidence" value="ECO:0007669"/>
    <property type="project" value="UniProtKB-KW"/>
</dbReference>
<keyword evidence="2" id="KW-1185">Reference proteome</keyword>
<name>A0AAV4HG24_9GAST</name>
<comment type="caution">
    <text evidence="1">The sequence shown here is derived from an EMBL/GenBank/DDBJ whole genome shotgun (WGS) entry which is preliminary data.</text>
</comment>
<keyword evidence="1" id="KW-0548">Nucleotidyltransferase</keyword>
<protein>
    <submittedName>
        <fullName evidence="1">Reverse transcriptase</fullName>
    </submittedName>
</protein>
<proteinExistence type="predicted"/>
<dbReference type="Proteomes" id="UP000762676">
    <property type="component" value="Unassembled WGS sequence"/>
</dbReference>
<dbReference type="AlphaFoldDB" id="A0AAV4HG24"/>
<keyword evidence="1" id="KW-0695">RNA-directed DNA polymerase</keyword>